<dbReference type="AlphaFoldDB" id="B5M0S2"/>
<name>B5M0S2_SIMVI</name>
<keyword evidence="1" id="KW-0732">Signal</keyword>
<evidence type="ECO:0000256" key="1">
    <source>
        <dbReference type="SAM" id="SignalP"/>
    </source>
</evidence>
<accession>B5M0S2</accession>
<dbReference type="EMBL" id="EU930258">
    <property type="protein sequence ID" value="ACH56886.1"/>
    <property type="molecule type" value="mRNA"/>
</dbReference>
<organism evidence="2">
    <name type="scientific">Simulium vittatum</name>
    <name type="common">Striped black fly</name>
    <dbReference type="NCBI Taxonomy" id="7192"/>
    <lineage>
        <taxon>Eukaryota</taxon>
        <taxon>Metazoa</taxon>
        <taxon>Ecdysozoa</taxon>
        <taxon>Arthropoda</taxon>
        <taxon>Hexapoda</taxon>
        <taxon>Insecta</taxon>
        <taxon>Pterygota</taxon>
        <taxon>Neoptera</taxon>
        <taxon>Endopterygota</taxon>
        <taxon>Diptera</taxon>
        <taxon>Nematocera</taxon>
        <taxon>Chironomoidea</taxon>
        <taxon>Simuliidae</taxon>
        <taxon>Simulium</taxon>
    </lineage>
</organism>
<feature type="chain" id="PRO_5002836605" evidence="1">
    <location>
        <begin position="18"/>
        <end position="139"/>
    </location>
</feature>
<feature type="signal peptide" evidence="1">
    <location>
        <begin position="1"/>
        <end position="17"/>
    </location>
</feature>
<protein>
    <submittedName>
        <fullName evidence="2">Hypothetical secreted protein</fullName>
    </submittedName>
</protein>
<evidence type="ECO:0000313" key="2">
    <source>
        <dbReference type="EMBL" id="ACH56886.1"/>
    </source>
</evidence>
<reference evidence="2" key="1">
    <citation type="journal article" date="2009" name="J. Proteome Res.">
        <title>Insight into the sialome of the Black Fly, Simulium vittatum.</title>
        <authorList>
            <person name="Andersen J.F."/>
            <person name="Pham V.M."/>
            <person name="Meng Z."/>
            <person name="Champagne D.E."/>
            <person name="Ribeiro J.M."/>
        </authorList>
    </citation>
    <scope>NUCLEOTIDE SEQUENCE</scope>
    <source>
        <tissue evidence="2">Salivary glands</tissue>
    </source>
</reference>
<sequence>MFKILTIQLTLLAIVAAHRPTSVYTPSVWEFAKIGNKRHFYLNTYGYCNYTIKAMDDNKKFLFEKTGNSGSNGADVHLDGKKKHLGCGKITLTGGDGKNFIVCANFRNNWTEGICRINGGNVQYTVQIYENIHVYNRKV</sequence>
<proteinExistence type="evidence at transcript level"/>